<accession>A0A9W4HM30</accession>
<dbReference type="OrthoDB" id="4510425at2759"/>
<name>A0A9W4HM30_PENOL</name>
<organism evidence="2 3">
    <name type="scientific">Penicillium olsonii</name>
    <dbReference type="NCBI Taxonomy" id="99116"/>
    <lineage>
        <taxon>Eukaryota</taxon>
        <taxon>Fungi</taxon>
        <taxon>Dikarya</taxon>
        <taxon>Ascomycota</taxon>
        <taxon>Pezizomycotina</taxon>
        <taxon>Eurotiomycetes</taxon>
        <taxon>Eurotiomycetidae</taxon>
        <taxon>Eurotiales</taxon>
        <taxon>Aspergillaceae</taxon>
        <taxon>Penicillium</taxon>
    </lineage>
</organism>
<comment type="caution">
    <text evidence="2">The sequence shown here is derived from an EMBL/GenBank/DDBJ whole genome shotgun (WGS) entry which is preliminary data.</text>
</comment>
<dbReference type="Proteomes" id="UP001153618">
    <property type="component" value="Unassembled WGS sequence"/>
</dbReference>
<feature type="signal peptide" evidence="1">
    <location>
        <begin position="1"/>
        <end position="25"/>
    </location>
</feature>
<protein>
    <submittedName>
        <fullName evidence="2">Uncharacterized protein</fullName>
    </submittedName>
</protein>
<evidence type="ECO:0000313" key="2">
    <source>
        <dbReference type="EMBL" id="CAG8056354.1"/>
    </source>
</evidence>
<feature type="chain" id="PRO_5040775431" evidence="1">
    <location>
        <begin position="26"/>
        <end position="232"/>
    </location>
</feature>
<proteinExistence type="predicted"/>
<keyword evidence="1" id="KW-0732">Signal</keyword>
<evidence type="ECO:0000313" key="3">
    <source>
        <dbReference type="Proteomes" id="UP001153618"/>
    </source>
</evidence>
<keyword evidence="3" id="KW-1185">Reference proteome</keyword>
<gene>
    <name evidence="2" type="ORF">POLS_LOCUS3413</name>
</gene>
<evidence type="ECO:0000256" key="1">
    <source>
        <dbReference type="SAM" id="SignalP"/>
    </source>
</evidence>
<dbReference type="AlphaFoldDB" id="A0A9W4HM30"/>
<dbReference type="EMBL" id="CAJVOS010000016">
    <property type="protein sequence ID" value="CAG8056354.1"/>
    <property type="molecule type" value="Genomic_DNA"/>
</dbReference>
<reference evidence="2" key="1">
    <citation type="submission" date="2021-07" db="EMBL/GenBank/DDBJ databases">
        <authorList>
            <person name="Branca A.L. A."/>
        </authorList>
    </citation>
    <scope>NUCLEOTIDE SEQUENCE</scope>
</reference>
<sequence>MVSTTINFSGLLCLFLALGPATILASPQAPGFPVPDIMSHSESTNEDGNSDFMAGSGINAGIPDGPSFNAGAGVHTSHRGPCGPNSGDDFDAGSGINAGIPDGPSFNAGAGVHDHRGGEPCPEPEPSIVFLPPSPTATIQPPTYAPVPAIVPTPAPAVPTYTTPIYIPHTTPAVYAPAVPIVKPSTALIPHPAPAPSASPSSSPMPVFNAGSSLAPASVLAVAIPAVLAFFN</sequence>